<proteinExistence type="predicted"/>
<keyword evidence="3" id="KW-1185">Reference proteome</keyword>
<dbReference type="EMBL" id="NJHN03000047">
    <property type="protein sequence ID" value="KAH9421077.1"/>
    <property type="molecule type" value="Genomic_DNA"/>
</dbReference>
<reference evidence="2 3" key="2">
    <citation type="journal article" date="2022" name="Mol. Biol. Evol.">
        <title>Comparative Genomics Reveals Insights into the Divergent Evolution of Astigmatic Mites and Household Pest Adaptations.</title>
        <authorList>
            <person name="Xiong Q."/>
            <person name="Wan A.T."/>
            <person name="Liu X."/>
            <person name="Fung C.S."/>
            <person name="Xiao X."/>
            <person name="Malainual N."/>
            <person name="Hou J."/>
            <person name="Wang L."/>
            <person name="Wang M."/>
            <person name="Yang K.Y."/>
            <person name="Cui Y."/>
            <person name="Leung E.L."/>
            <person name="Nong W."/>
            <person name="Shin S.K."/>
            <person name="Au S.W."/>
            <person name="Jeong K.Y."/>
            <person name="Chew F.T."/>
            <person name="Hui J.H."/>
            <person name="Leung T.F."/>
            <person name="Tungtrongchitr A."/>
            <person name="Zhong N."/>
            <person name="Liu Z."/>
            <person name="Tsui S.K."/>
        </authorList>
    </citation>
    <scope>NUCLEOTIDE SEQUENCE [LARGE SCALE GENOMIC DNA]</scope>
    <source>
        <strain evidence="2">Derp</strain>
    </source>
</reference>
<feature type="transmembrane region" description="Helical" evidence="1">
    <location>
        <begin position="39"/>
        <end position="62"/>
    </location>
</feature>
<organism evidence="2 3">
    <name type="scientific">Dermatophagoides pteronyssinus</name>
    <name type="common">European house dust mite</name>
    <dbReference type="NCBI Taxonomy" id="6956"/>
    <lineage>
        <taxon>Eukaryota</taxon>
        <taxon>Metazoa</taxon>
        <taxon>Ecdysozoa</taxon>
        <taxon>Arthropoda</taxon>
        <taxon>Chelicerata</taxon>
        <taxon>Arachnida</taxon>
        <taxon>Acari</taxon>
        <taxon>Acariformes</taxon>
        <taxon>Sarcoptiformes</taxon>
        <taxon>Astigmata</taxon>
        <taxon>Psoroptidia</taxon>
        <taxon>Analgoidea</taxon>
        <taxon>Pyroglyphidae</taxon>
        <taxon>Dermatophagoidinae</taxon>
        <taxon>Dermatophagoides</taxon>
    </lineage>
</organism>
<name>A0ABQ8JF63_DERPT</name>
<keyword evidence="1" id="KW-0812">Transmembrane</keyword>
<evidence type="ECO:0000313" key="3">
    <source>
        <dbReference type="Proteomes" id="UP000887458"/>
    </source>
</evidence>
<feature type="transmembrane region" description="Helical" evidence="1">
    <location>
        <begin position="6"/>
        <end position="27"/>
    </location>
</feature>
<evidence type="ECO:0000313" key="2">
    <source>
        <dbReference type="EMBL" id="KAH9421077.1"/>
    </source>
</evidence>
<comment type="caution">
    <text evidence="2">The sequence shown here is derived from an EMBL/GenBank/DDBJ whole genome shotgun (WGS) entry which is preliminary data.</text>
</comment>
<keyword evidence="1" id="KW-0472">Membrane</keyword>
<reference evidence="2 3" key="1">
    <citation type="journal article" date="2018" name="J. Allergy Clin. Immunol.">
        <title>High-quality assembly of Dermatophagoides pteronyssinus genome and transcriptome reveals a wide range of novel allergens.</title>
        <authorList>
            <person name="Liu X.Y."/>
            <person name="Yang K.Y."/>
            <person name="Wang M.Q."/>
            <person name="Kwok J.S."/>
            <person name="Zeng X."/>
            <person name="Yang Z."/>
            <person name="Xiao X.J."/>
            <person name="Lau C.P."/>
            <person name="Li Y."/>
            <person name="Huang Z.M."/>
            <person name="Ba J.G."/>
            <person name="Yim A.K."/>
            <person name="Ouyang C.Y."/>
            <person name="Ngai S.M."/>
            <person name="Chan T.F."/>
            <person name="Leung E.L."/>
            <person name="Liu L."/>
            <person name="Liu Z.G."/>
            <person name="Tsui S.K."/>
        </authorList>
    </citation>
    <scope>NUCLEOTIDE SEQUENCE [LARGE SCALE GENOMIC DNA]</scope>
    <source>
        <strain evidence="2">Derp</strain>
    </source>
</reference>
<dbReference type="Proteomes" id="UP000887458">
    <property type="component" value="Unassembled WGS sequence"/>
</dbReference>
<protein>
    <submittedName>
        <fullName evidence="2">Uncharacterized protein</fullName>
    </submittedName>
</protein>
<evidence type="ECO:0000256" key="1">
    <source>
        <dbReference type="SAM" id="Phobius"/>
    </source>
</evidence>
<gene>
    <name evidence="2" type="ORF">DERP_001519</name>
</gene>
<accession>A0ABQ8JF63</accession>
<keyword evidence="1" id="KW-1133">Transmembrane helix</keyword>
<sequence>MEVVVLLLRFLCFGYTTTTATLMAFLMKEMKGKKIPIHVSIIFVFTMDTSISAATAVITVYISKCGNKDTISSRCYTQIYGP</sequence>